<keyword evidence="2" id="KW-1185">Reference proteome</keyword>
<organism evidence="1 2">
    <name type="scientific">Streptomyces thioluteus</name>
    <dbReference type="NCBI Taxonomy" id="66431"/>
    <lineage>
        <taxon>Bacteria</taxon>
        <taxon>Bacillati</taxon>
        <taxon>Actinomycetota</taxon>
        <taxon>Actinomycetes</taxon>
        <taxon>Kitasatosporales</taxon>
        <taxon>Streptomycetaceae</taxon>
        <taxon>Streptomyces</taxon>
    </lineage>
</organism>
<comment type="caution">
    <text evidence="1">The sequence shown here is derived from an EMBL/GenBank/DDBJ whole genome shotgun (WGS) entry which is preliminary data.</text>
</comment>
<evidence type="ECO:0000313" key="1">
    <source>
        <dbReference type="EMBL" id="GAA2935060.1"/>
    </source>
</evidence>
<evidence type="ECO:0008006" key="3">
    <source>
        <dbReference type="Google" id="ProtNLM"/>
    </source>
</evidence>
<accession>A0ABP6JLZ5</accession>
<protein>
    <recommendedName>
        <fullName evidence="3">DUF4188 domain-containing protein</fullName>
    </recommendedName>
</protein>
<sequence>MLSAGPREYMVVQYWESREKLLAYARGRGRLHRPAWTAFNRRARAGAGRVGVWHETYVVPAGSHESLYSGMPAYGLGRRTGCAPRAVLKRRTG</sequence>
<gene>
    <name evidence="1" type="ORF">GCM10020221_33520</name>
</gene>
<evidence type="ECO:0000313" key="2">
    <source>
        <dbReference type="Proteomes" id="UP001501102"/>
    </source>
</evidence>
<dbReference type="InterPro" id="IPR025444">
    <property type="entry name" value="Monooxy_af470"/>
</dbReference>
<proteinExistence type="predicted"/>
<dbReference type="Proteomes" id="UP001501102">
    <property type="component" value="Unassembled WGS sequence"/>
</dbReference>
<name>A0ABP6JLZ5_STRTU</name>
<reference evidence="2" key="1">
    <citation type="journal article" date="2019" name="Int. J. Syst. Evol. Microbiol.">
        <title>The Global Catalogue of Microorganisms (GCM) 10K type strain sequencing project: providing services to taxonomists for standard genome sequencing and annotation.</title>
        <authorList>
            <consortium name="The Broad Institute Genomics Platform"/>
            <consortium name="The Broad Institute Genome Sequencing Center for Infectious Disease"/>
            <person name="Wu L."/>
            <person name="Ma J."/>
        </authorList>
    </citation>
    <scope>NUCLEOTIDE SEQUENCE [LARGE SCALE GENOMIC DNA]</scope>
    <source>
        <strain evidence="2">JCM 4087</strain>
    </source>
</reference>
<dbReference type="Pfam" id="PF13826">
    <property type="entry name" value="Monooxy_af470-like"/>
    <property type="match status" value="1"/>
</dbReference>
<dbReference type="EMBL" id="BAAAXZ010000126">
    <property type="protein sequence ID" value="GAA2935060.1"/>
    <property type="molecule type" value="Genomic_DNA"/>
</dbReference>